<proteinExistence type="predicted"/>
<dbReference type="GO" id="GO:0016020">
    <property type="term" value="C:membrane"/>
    <property type="evidence" value="ECO:0007669"/>
    <property type="project" value="InterPro"/>
</dbReference>
<dbReference type="Gene3D" id="3.30.70.3270">
    <property type="match status" value="1"/>
</dbReference>
<dbReference type="Proteomes" id="UP000198847">
    <property type="component" value="Unassembled WGS sequence"/>
</dbReference>
<keyword evidence="1" id="KW-0004">4Fe-4S</keyword>
<gene>
    <name evidence="8" type="ORF">SAMN04490178_103144</name>
</gene>
<keyword evidence="2" id="KW-0479">Metal-binding</keyword>
<dbReference type="GO" id="GO:0003954">
    <property type="term" value="F:NADH dehydrogenase activity"/>
    <property type="evidence" value="ECO:0007669"/>
    <property type="project" value="TreeGrafter"/>
</dbReference>
<dbReference type="InterPro" id="IPR017896">
    <property type="entry name" value="4Fe4S_Fe-S-bd"/>
</dbReference>
<dbReference type="InterPro" id="IPR017900">
    <property type="entry name" value="4Fe4S_Fe_S_CS"/>
</dbReference>
<evidence type="ECO:0000256" key="4">
    <source>
        <dbReference type="ARBA" id="ARBA00023004"/>
    </source>
</evidence>
<dbReference type="NCBIfam" id="TIGR01971">
    <property type="entry name" value="NuoI"/>
    <property type="match status" value="1"/>
</dbReference>
<keyword evidence="5" id="KW-0411">Iron-sulfur</keyword>
<organism evidence="8 9">
    <name type="scientific">Propionispora vibrioides</name>
    <dbReference type="NCBI Taxonomy" id="112903"/>
    <lineage>
        <taxon>Bacteria</taxon>
        <taxon>Bacillati</taxon>
        <taxon>Bacillota</taxon>
        <taxon>Negativicutes</taxon>
        <taxon>Selenomonadales</taxon>
        <taxon>Sporomusaceae</taxon>
        <taxon>Propionispora</taxon>
    </lineage>
</organism>
<dbReference type="InterPro" id="IPR010226">
    <property type="entry name" value="NADH_quinone_OxRdtase_chainI"/>
</dbReference>
<dbReference type="AlphaFoldDB" id="A0A1H8R2S7"/>
<dbReference type="PROSITE" id="PS51379">
    <property type="entry name" value="4FE4S_FER_2"/>
    <property type="match status" value="2"/>
</dbReference>
<dbReference type="EMBL" id="FODY01000003">
    <property type="protein sequence ID" value="SEO60712.1"/>
    <property type="molecule type" value="Genomic_DNA"/>
</dbReference>
<dbReference type="STRING" id="112903.SAMN04490178_103144"/>
<evidence type="ECO:0000256" key="2">
    <source>
        <dbReference type="ARBA" id="ARBA00022723"/>
    </source>
</evidence>
<keyword evidence="9" id="KW-1185">Reference proteome</keyword>
<evidence type="ECO:0000256" key="3">
    <source>
        <dbReference type="ARBA" id="ARBA00022737"/>
    </source>
</evidence>
<dbReference type="GO" id="GO:0046872">
    <property type="term" value="F:metal ion binding"/>
    <property type="evidence" value="ECO:0007669"/>
    <property type="project" value="UniProtKB-KW"/>
</dbReference>
<keyword evidence="4" id="KW-0408">Iron</keyword>
<feature type="domain" description="4Fe-4S ferredoxin-type" evidence="7">
    <location>
        <begin position="79"/>
        <end position="108"/>
    </location>
</feature>
<dbReference type="Pfam" id="PF12838">
    <property type="entry name" value="Fer4_7"/>
    <property type="match status" value="1"/>
</dbReference>
<feature type="region of interest" description="Disordered" evidence="6">
    <location>
        <begin position="129"/>
        <end position="149"/>
    </location>
</feature>
<dbReference type="PROSITE" id="PS00198">
    <property type="entry name" value="4FE4S_FER_1"/>
    <property type="match status" value="1"/>
</dbReference>
<evidence type="ECO:0000256" key="1">
    <source>
        <dbReference type="ARBA" id="ARBA00022485"/>
    </source>
</evidence>
<keyword evidence="3" id="KW-0677">Repeat</keyword>
<name>A0A1H8R2S7_9FIRM</name>
<feature type="domain" description="4Fe-4S ferredoxin-type" evidence="7">
    <location>
        <begin position="40"/>
        <end position="69"/>
    </location>
</feature>
<evidence type="ECO:0000259" key="7">
    <source>
        <dbReference type="PROSITE" id="PS51379"/>
    </source>
</evidence>
<dbReference type="GO" id="GO:0009060">
    <property type="term" value="P:aerobic respiration"/>
    <property type="evidence" value="ECO:0007669"/>
    <property type="project" value="TreeGrafter"/>
</dbReference>
<dbReference type="OrthoDB" id="9803192at2"/>
<sequence length="149" mass="16319">MQGKGLLKGMGITLKRFVGKKVTVQYPEEKLPLSPRFRGGVLDLSVEKCIACGLCAMSCPNRAIDLGTAVGEDKKKHLTKYHYLSGRCLYCDLCIEACPTKAIVWDKNYENSTYWRDDLEHDCMAAAAAKRGTAGEPDATAPDGEKGED</sequence>
<dbReference type="RefSeq" id="WP_091744116.1">
    <property type="nucleotide sequence ID" value="NZ_FODY01000003.1"/>
</dbReference>
<evidence type="ECO:0000313" key="9">
    <source>
        <dbReference type="Proteomes" id="UP000198847"/>
    </source>
</evidence>
<dbReference type="PANTHER" id="PTHR10849:SF35">
    <property type="entry name" value="FORMATE HYDROGENLYASE SUBUNIT 6-RELATED"/>
    <property type="match status" value="1"/>
</dbReference>
<reference evidence="8 9" key="1">
    <citation type="submission" date="2016-10" db="EMBL/GenBank/DDBJ databases">
        <authorList>
            <person name="de Groot N.N."/>
        </authorList>
    </citation>
    <scope>NUCLEOTIDE SEQUENCE [LARGE SCALE GENOMIC DNA]</scope>
    <source>
        <strain evidence="8 9">DSM 13305</strain>
    </source>
</reference>
<protein>
    <submittedName>
        <fullName evidence="8">NADH-quinone oxidoreductase subunit I</fullName>
    </submittedName>
</protein>
<dbReference type="SUPFAM" id="SSF46548">
    <property type="entry name" value="alpha-helical ferredoxin"/>
    <property type="match status" value="1"/>
</dbReference>
<evidence type="ECO:0000256" key="6">
    <source>
        <dbReference type="SAM" id="MobiDB-lite"/>
    </source>
</evidence>
<accession>A0A1H8R2S7</accession>
<evidence type="ECO:0000256" key="5">
    <source>
        <dbReference type="ARBA" id="ARBA00023014"/>
    </source>
</evidence>
<evidence type="ECO:0000313" key="8">
    <source>
        <dbReference type="EMBL" id="SEO60712.1"/>
    </source>
</evidence>
<dbReference type="PANTHER" id="PTHR10849">
    <property type="entry name" value="NADH DEHYDROGENASE UBIQUINONE IRON-SULFUR PROTEIN 8, MITOCHONDRIAL"/>
    <property type="match status" value="1"/>
</dbReference>
<dbReference type="GO" id="GO:0051539">
    <property type="term" value="F:4 iron, 4 sulfur cluster binding"/>
    <property type="evidence" value="ECO:0007669"/>
    <property type="project" value="UniProtKB-KW"/>
</dbReference>